<evidence type="ECO:0008006" key="5">
    <source>
        <dbReference type="Google" id="ProtNLM"/>
    </source>
</evidence>
<dbReference type="EMBL" id="RQGH01000035">
    <property type="protein sequence ID" value="TGL58570.1"/>
    <property type="molecule type" value="Genomic_DNA"/>
</dbReference>
<name>A0A4Z0ZZT3_9LEPT</name>
<evidence type="ECO:0000256" key="2">
    <source>
        <dbReference type="SAM" id="Phobius"/>
    </source>
</evidence>
<proteinExistence type="predicted"/>
<organism evidence="3 4">
    <name type="scientific">Leptospira jelokensis</name>
    <dbReference type="NCBI Taxonomy" id="2484931"/>
    <lineage>
        <taxon>Bacteria</taxon>
        <taxon>Pseudomonadati</taxon>
        <taxon>Spirochaetota</taxon>
        <taxon>Spirochaetia</taxon>
        <taxon>Leptospirales</taxon>
        <taxon>Leptospiraceae</taxon>
        <taxon>Leptospira</taxon>
    </lineage>
</organism>
<dbReference type="InterPro" id="IPR019734">
    <property type="entry name" value="TPR_rpt"/>
</dbReference>
<reference evidence="3" key="1">
    <citation type="journal article" date="2019" name="PLoS Negl. Trop. Dis.">
        <title>Revisiting the worldwide diversity of Leptospira species in the environment.</title>
        <authorList>
            <person name="Vincent A.T."/>
            <person name="Schiettekatte O."/>
            <person name="Bourhy P."/>
            <person name="Veyrier F.J."/>
            <person name="Picardeau M."/>
        </authorList>
    </citation>
    <scope>NUCLEOTIDE SEQUENCE [LARGE SCALE GENOMIC DNA]</scope>
    <source>
        <strain evidence="3">201702451</strain>
    </source>
</reference>
<sequence length="202" mass="23886">MKKLIYLTITIFSILPIIAESKDDPLEFAKKLYKENKFAEAEIEINKHSAIKFSNPEYDLLQSKIWIELGNQNYNQRKFSTAYKYFSKAFEFWSADPLVQQRYYELKNKELIDEENKADGKRSKKTPNLTECVAQRIEIQDPIPEFEQIVFKINETESKLTEQLNANKEKLNYLIIGNIVFMNLFVITLAISIFFYLKLKRT</sequence>
<keyword evidence="2" id="KW-1133">Transmembrane helix</keyword>
<dbReference type="Proteomes" id="UP000297567">
    <property type="component" value="Unassembled WGS sequence"/>
</dbReference>
<feature type="transmembrane region" description="Helical" evidence="2">
    <location>
        <begin position="173"/>
        <end position="197"/>
    </location>
</feature>
<comment type="caution">
    <text evidence="3">The sequence shown here is derived from an EMBL/GenBank/DDBJ whole genome shotgun (WGS) entry which is preliminary data.</text>
</comment>
<keyword evidence="1" id="KW-0802">TPR repeat</keyword>
<dbReference type="RefSeq" id="WP_135644997.1">
    <property type="nucleotide sequence ID" value="NZ_RQGH01000035.1"/>
</dbReference>
<evidence type="ECO:0000313" key="4">
    <source>
        <dbReference type="Proteomes" id="UP000297567"/>
    </source>
</evidence>
<evidence type="ECO:0000313" key="3">
    <source>
        <dbReference type="EMBL" id="TGL58570.1"/>
    </source>
</evidence>
<gene>
    <name evidence="3" type="ORF">EHQ62_16875</name>
</gene>
<dbReference type="AlphaFoldDB" id="A0A4Z0ZZT3"/>
<feature type="repeat" description="TPR" evidence="1">
    <location>
        <begin position="63"/>
        <end position="96"/>
    </location>
</feature>
<keyword evidence="2" id="KW-0812">Transmembrane</keyword>
<accession>A0A4Z0ZZT3</accession>
<keyword evidence="2" id="KW-0472">Membrane</keyword>
<protein>
    <recommendedName>
        <fullName evidence="5">Tetratricopeptide repeat protein</fullName>
    </recommendedName>
</protein>
<evidence type="ECO:0000256" key="1">
    <source>
        <dbReference type="PROSITE-ProRule" id="PRU00339"/>
    </source>
</evidence>
<dbReference type="PROSITE" id="PS50005">
    <property type="entry name" value="TPR"/>
    <property type="match status" value="1"/>
</dbReference>
<keyword evidence="4" id="KW-1185">Reference proteome</keyword>